<evidence type="ECO:0000256" key="4">
    <source>
        <dbReference type="SAM" id="MobiDB-lite"/>
    </source>
</evidence>
<evidence type="ECO:0000256" key="2">
    <source>
        <dbReference type="ARBA" id="ARBA00022737"/>
    </source>
</evidence>
<feature type="region of interest" description="Disordered" evidence="4">
    <location>
        <begin position="67"/>
        <end position="99"/>
    </location>
</feature>
<dbReference type="Gene3D" id="2.130.10.10">
    <property type="entry name" value="YVTN repeat-like/Quinoprotein amine dehydrogenase"/>
    <property type="match status" value="2"/>
</dbReference>
<dbReference type="GO" id="GO:1990757">
    <property type="term" value="F:ubiquitin ligase activator activity"/>
    <property type="evidence" value="ECO:0007669"/>
    <property type="project" value="TreeGrafter"/>
</dbReference>
<dbReference type="Proteomes" id="UP000053958">
    <property type="component" value="Unassembled WGS sequence"/>
</dbReference>
<dbReference type="RefSeq" id="XP_013324503.1">
    <property type="nucleotide sequence ID" value="XM_013469049.1"/>
</dbReference>
<gene>
    <name evidence="5" type="ORF">T310_8168</name>
</gene>
<evidence type="ECO:0000256" key="1">
    <source>
        <dbReference type="ARBA" id="ARBA00022574"/>
    </source>
</evidence>
<keyword evidence="6" id="KW-1185">Reference proteome</keyword>
<dbReference type="AlphaFoldDB" id="A0A0F4YJ42"/>
<dbReference type="SUPFAM" id="SSF50978">
    <property type="entry name" value="WD40 repeat-like"/>
    <property type="match status" value="1"/>
</dbReference>
<dbReference type="SMART" id="SM00320">
    <property type="entry name" value="WD40"/>
    <property type="match status" value="4"/>
</dbReference>
<feature type="repeat" description="WD" evidence="3">
    <location>
        <begin position="522"/>
        <end position="555"/>
    </location>
</feature>
<keyword evidence="1 3" id="KW-0853">WD repeat</keyword>
<sequence length="903" mass="99516">MAISPCHSLEEHASSGSRISRRLRFTQSHPSFRDDSNALIDPLPDYPKQTGPYTSFNDCILVSTESAGRNRESVADSKSPTGSGKRPNSGSTRALVDPVQKIILPRTPEKRPRIRCFSAGPLGHAPRVPLCPDRFIPERQFSDAASPFRLSKPPQYLSPEEKLLRRRDRREDPFRSPRSPRVISFPRHTDYHQRRHSPHFMPHFVNDPALSRHDDLLETSDMFRQVSTGAVWNVGGPSVATGSRPLGIPDGMGGFSRSGTTAPMHVAKFFDRTSPPEQYKMHESRLALALDIDLANRMLSFWRLPTQPEFKFSPSSPRYEQCCPLTWKDNAWKRAERAEGSNTASKAVHPVLPVVPFRILDAPLLRNDFYCSILAYCYTSDLLAVGLCSSVFLWSEAHGLEYPPFPDQPIENYITSLSFSSTEGGRSILAVGRQSGQVCLWSTFEDAVRFETTHPTPVSCVAFKQVTSRRQSTRFHGIEVSMEDLAVGDECGYVWYYSVEWPDYGPEESDDWDGTMTLLAKIAAHKQQICGLAWSPDGIYLATGGNDNACLLFDLGEVLHPHQDTVLEDSHSTAYPSFFGFQPPRALSRLAISARLGRYFGRFPRSLSGHPSTPRSPSVPSSSAVVTADIGSVSSGGGHTIFVPWNRQKHRLRHCAAVKAIAFAPWQPSLLATGGGSNDRSIHFYHAPSGSCLATIDVSAQVTSLIWSKTRREIAVTFGFAQPEHPFRIAVFAWPSCEQVAAIPWNINVSGVWDPETDNNIDCGRALWAISHPGSPNKFLSGALRHERVDDTDVLPVSNADAVSAAGGASAPLVSSGTTTIRHGSINSTTSATAQSRGKKDKVWSRTAEEGCIVVAASDESIRFYQVWSDSTRNIVRARGLLGHSAILEGLEGIENPGREVIR</sequence>
<dbReference type="PROSITE" id="PS50294">
    <property type="entry name" value="WD_REPEATS_REGION"/>
    <property type="match status" value="1"/>
</dbReference>
<dbReference type="InterPro" id="IPR001680">
    <property type="entry name" value="WD40_rpt"/>
</dbReference>
<feature type="region of interest" description="Disordered" evidence="4">
    <location>
        <begin position="1"/>
        <end position="21"/>
    </location>
</feature>
<dbReference type="Pfam" id="PF00400">
    <property type="entry name" value="WD40"/>
    <property type="match status" value="1"/>
</dbReference>
<comment type="caution">
    <text evidence="5">The sequence shown here is derived from an EMBL/GenBank/DDBJ whole genome shotgun (WGS) entry which is preliminary data.</text>
</comment>
<accession>A0A0F4YJ42</accession>
<dbReference type="InterPro" id="IPR015943">
    <property type="entry name" value="WD40/YVTN_repeat-like_dom_sf"/>
</dbReference>
<dbReference type="GO" id="GO:0031145">
    <property type="term" value="P:anaphase-promoting complex-dependent catabolic process"/>
    <property type="evidence" value="ECO:0007669"/>
    <property type="project" value="TreeGrafter"/>
</dbReference>
<keyword evidence="2" id="KW-0677">Repeat</keyword>
<dbReference type="PROSITE" id="PS50082">
    <property type="entry name" value="WD_REPEATS_2"/>
    <property type="match status" value="1"/>
</dbReference>
<dbReference type="GO" id="GO:0005680">
    <property type="term" value="C:anaphase-promoting complex"/>
    <property type="evidence" value="ECO:0007669"/>
    <property type="project" value="TreeGrafter"/>
</dbReference>
<reference evidence="5 6" key="1">
    <citation type="submission" date="2015-04" db="EMBL/GenBank/DDBJ databases">
        <authorList>
            <person name="Heijne W.H."/>
            <person name="Fedorova N.D."/>
            <person name="Nierman W.C."/>
            <person name="Vollebregt A.W."/>
            <person name="Zhao Z."/>
            <person name="Wu L."/>
            <person name="Kumar M."/>
            <person name="Stam H."/>
            <person name="van den Berg M.A."/>
            <person name="Pel H.J."/>
        </authorList>
    </citation>
    <scope>NUCLEOTIDE SEQUENCE [LARGE SCALE GENOMIC DNA]</scope>
    <source>
        <strain evidence="5 6">CBS 393.64</strain>
    </source>
</reference>
<feature type="compositionally biased region" description="Basic and acidic residues" evidence="4">
    <location>
        <begin position="165"/>
        <end position="175"/>
    </location>
</feature>
<dbReference type="GO" id="GO:0010997">
    <property type="term" value="F:anaphase-promoting complex binding"/>
    <property type="evidence" value="ECO:0007669"/>
    <property type="project" value="InterPro"/>
</dbReference>
<protein>
    <submittedName>
        <fullName evidence="5">Uncharacterized protein</fullName>
    </submittedName>
</protein>
<dbReference type="PANTHER" id="PTHR19918:SF5">
    <property type="entry name" value="MEIOSIS-SPECIFIC APC_C ACTIVATOR PROTEIN AMA1"/>
    <property type="match status" value="1"/>
</dbReference>
<dbReference type="GO" id="GO:1905786">
    <property type="term" value="P:positive regulation of anaphase-promoting complex-dependent catabolic process"/>
    <property type="evidence" value="ECO:0007669"/>
    <property type="project" value="TreeGrafter"/>
</dbReference>
<feature type="compositionally biased region" description="Polar residues" evidence="4">
    <location>
        <begin position="76"/>
        <end position="92"/>
    </location>
</feature>
<evidence type="ECO:0000313" key="5">
    <source>
        <dbReference type="EMBL" id="KKA17891.1"/>
    </source>
</evidence>
<evidence type="ECO:0000256" key="3">
    <source>
        <dbReference type="PROSITE-ProRule" id="PRU00221"/>
    </source>
</evidence>
<evidence type="ECO:0000313" key="6">
    <source>
        <dbReference type="Proteomes" id="UP000053958"/>
    </source>
</evidence>
<dbReference type="InterPro" id="IPR036322">
    <property type="entry name" value="WD40_repeat_dom_sf"/>
</dbReference>
<proteinExistence type="predicted"/>
<dbReference type="PANTHER" id="PTHR19918">
    <property type="entry name" value="CELL DIVISION CYCLE 20 CDC20 FIZZY -RELATED"/>
    <property type="match status" value="1"/>
</dbReference>
<dbReference type="OrthoDB" id="10263272at2759"/>
<name>A0A0F4YJ42_RASE3</name>
<dbReference type="GeneID" id="25320428"/>
<dbReference type="EMBL" id="LASV01000533">
    <property type="protein sequence ID" value="KKA17891.1"/>
    <property type="molecule type" value="Genomic_DNA"/>
</dbReference>
<dbReference type="STRING" id="1408163.A0A0F4YJ42"/>
<organism evidence="5 6">
    <name type="scientific">Rasamsonia emersonii (strain ATCC 16479 / CBS 393.64 / IMI 116815)</name>
    <dbReference type="NCBI Taxonomy" id="1408163"/>
    <lineage>
        <taxon>Eukaryota</taxon>
        <taxon>Fungi</taxon>
        <taxon>Dikarya</taxon>
        <taxon>Ascomycota</taxon>
        <taxon>Pezizomycotina</taxon>
        <taxon>Eurotiomycetes</taxon>
        <taxon>Eurotiomycetidae</taxon>
        <taxon>Eurotiales</taxon>
        <taxon>Trichocomaceae</taxon>
        <taxon>Rasamsonia</taxon>
    </lineage>
</organism>
<feature type="region of interest" description="Disordered" evidence="4">
    <location>
        <begin position="165"/>
        <end position="184"/>
    </location>
</feature>
<dbReference type="InterPro" id="IPR033010">
    <property type="entry name" value="Cdc20/Fizzy"/>
</dbReference>